<dbReference type="Proteomes" id="UP001311915">
    <property type="component" value="Unassembled WGS sequence"/>
</dbReference>
<name>A0AAV9LVX4_9SOLN</name>
<feature type="domain" description="RNase H type-1" evidence="1">
    <location>
        <begin position="232"/>
        <end position="362"/>
    </location>
</feature>
<accession>A0AAV9LVX4</accession>
<keyword evidence="3" id="KW-1185">Reference proteome</keyword>
<comment type="caution">
    <text evidence="2">The sequence shown here is derived from an EMBL/GenBank/DDBJ whole genome shotgun (WGS) entry which is preliminary data.</text>
</comment>
<dbReference type="InterPro" id="IPR036397">
    <property type="entry name" value="RNaseH_sf"/>
</dbReference>
<evidence type="ECO:0000313" key="2">
    <source>
        <dbReference type="EMBL" id="KAK4729618.1"/>
    </source>
</evidence>
<dbReference type="PROSITE" id="PS50879">
    <property type="entry name" value="RNASE_H_1"/>
    <property type="match status" value="1"/>
</dbReference>
<dbReference type="EMBL" id="JAWPEI010000004">
    <property type="protein sequence ID" value="KAK4729618.1"/>
    <property type="molecule type" value="Genomic_DNA"/>
</dbReference>
<dbReference type="GO" id="GO:0004523">
    <property type="term" value="F:RNA-DNA hybrid ribonuclease activity"/>
    <property type="evidence" value="ECO:0007669"/>
    <property type="project" value="InterPro"/>
</dbReference>
<dbReference type="PANTHER" id="PTHR47723">
    <property type="entry name" value="OS05G0353850 PROTEIN"/>
    <property type="match status" value="1"/>
</dbReference>
<dbReference type="Pfam" id="PF13456">
    <property type="entry name" value="RVT_3"/>
    <property type="match status" value="1"/>
</dbReference>
<dbReference type="InterPro" id="IPR053151">
    <property type="entry name" value="RNase_H-like"/>
</dbReference>
<dbReference type="PANTHER" id="PTHR47723:SF7">
    <property type="entry name" value="RNASE H FAMILY PROTEIN"/>
    <property type="match status" value="1"/>
</dbReference>
<dbReference type="InterPro" id="IPR002156">
    <property type="entry name" value="RNaseH_domain"/>
</dbReference>
<proteinExistence type="predicted"/>
<gene>
    <name evidence="2" type="ORF">R3W88_022606</name>
</gene>
<dbReference type="Gene3D" id="3.30.420.10">
    <property type="entry name" value="Ribonuclease H-like superfamily/Ribonuclease H"/>
    <property type="match status" value="1"/>
</dbReference>
<dbReference type="AlphaFoldDB" id="A0AAV9LVX4"/>
<dbReference type="InterPro" id="IPR012337">
    <property type="entry name" value="RNaseH-like_sf"/>
</dbReference>
<dbReference type="InterPro" id="IPR044730">
    <property type="entry name" value="RNase_H-like_dom_plant"/>
</dbReference>
<organism evidence="2 3">
    <name type="scientific">Solanum pinnatisectum</name>
    <name type="common">tansyleaf nightshade</name>
    <dbReference type="NCBI Taxonomy" id="50273"/>
    <lineage>
        <taxon>Eukaryota</taxon>
        <taxon>Viridiplantae</taxon>
        <taxon>Streptophyta</taxon>
        <taxon>Embryophyta</taxon>
        <taxon>Tracheophyta</taxon>
        <taxon>Spermatophyta</taxon>
        <taxon>Magnoliopsida</taxon>
        <taxon>eudicotyledons</taxon>
        <taxon>Gunneridae</taxon>
        <taxon>Pentapetalae</taxon>
        <taxon>asterids</taxon>
        <taxon>lamiids</taxon>
        <taxon>Solanales</taxon>
        <taxon>Solanaceae</taxon>
        <taxon>Solanoideae</taxon>
        <taxon>Solaneae</taxon>
        <taxon>Solanum</taxon>
    </lineage>
</organism>
<dbReference type="SUPFAM" id="SSF53098">
    <property type="entry name" value="Ribonuclease H-like"/>
    <property type="match status" value="1"/>
</dbReference>
<dbReference type="CDD" id="cd06222">
    <property type="entry name" value="RNase_H_like"/>
    <property type="match status" value="1"/>
</dbReference>
<evidence type="ECO:0000313" key="3">
    <source>
        <dbReference type="Proteomes" id="UP001311915"/>
    </source>
</evidence>
<reference evidence="2 3" key="1">
    <citation type="submission" date="2023-10" db="EMBL/GenBank/DDBJ databases">
        <title>Genome-Wide Identification Analysis in wild type Solanum Pinnatisectum Reveals Some Genes Defensing Phytophthora Infestans.</title>
        <authorList>
            <person name="Sun C."/>
        </authorList>
    </citation>
    <scope>NUCLEOTIDE SEQUENCE [LARGE SCALE GENOMIC DNA]</scope>
    <source>
        <strain evidence="2">LQN</strain>
        <tissue evidence="2">Leaf</tissue>
    </source>
</reference>
<protein>
    <recommendedName>
        <fullName evidence="1">RNase H type-1 domain-containing protein</fullName>
    </recommendedName>
</protein>
<dbReference type="GO" id="GO:0003676">
    <property type="term" value="F:nucleic acid binding"/>
    <property type="evidence" value="ECO:0007669"/>
    <property type="project" value="InterPro"/>
</dbReference>
<evidence type="ECO:0000259" key="1">
    <source>
        <dbReference type="PROSITE" id="PS50879"/>
    </source>
</evidence>
<sequence length="405" mass="47030">MLHNRHKVEENIQWKMNSGSCSFWWDNWLGIGPLARFSSSSNRLNNTKVADFWVNGQWNYEKLLQQAPTNQLANITAIEIQTQREILDQAYPEVTKKGMDTINHIFNNGPFATYVWKSFAAGAGIITDHTSLHQLILQWWTAKYRNEAHKLHLQATPIFICWNLWKNRCTTKYGGKQSNMSRVKYAIYKDNYKLMTTCFPQVRWPATWKDLISWEKCSHDTKVTPVIWKKPPDQWAKLNTDGSALNNPGRIGAGGVLRDHTGKVLMAFATPLGEGTNNQAEVEAAIFGITRSLEIAYRNIFLEVDSQLLVEWITKSTQPPWNINTQVNKLHMLIRQTQQFKCKHTYREPNCVADELSKHSHRISTPQVYLNSQQIPKEAWAYYQLDKQEVINFRRKKIKKIKEPP</sequence>